<dbReference type="RefSeq" id="WP_238977357.1">
    <property type="nucleotide sequence ID" value="NZ_JABFUC010000007.1"/>
</dbReference>
<dbReference type="InterPro" id="IPR006311">
    <property type="entry name" value="TAT_signal"/>
</dbReference>
<dbReference type="PROSITE" id="PS51318">
    <property type="entry name" value="TAT"/>
    <property type="match status" value="1"/>
</dbReference>
<dbReference type="Proteomes" id="UP000814385">
    <property type="component" value="Unassembled WGS sequence"/>
</dbReference>
<proteinExistence type="predicted"/>
<dbReference type="Gene3D" id="2.60.40.10">
    <property type="entry name" value="Immunoglobulins"/>
    <property type="match status" value="1"/>
</dbReference>
<organism evidence="3 4">
    <name type="scientific">Billgrantia campisalis</name>
    <dbReference type="NCBI Taxonomy" id="74661"/>
    <lineage>
        <taxon>Bacteria</taxon>
        <taxon>Pseudomonadati</taxon>
        <taxon>Pseudomonadota</taxon>
        <taxon>Gammaproteobacteria</taxon>
        <taxon>Oceanospirillales</taxon>
        <taxon>Halomonadaceae</taxon>
        <taxon>Billgrantia</taxon>
    </lineage>
</organism>
<dbReference type="Gene3D" id="2.60.40.2470">
    <property type="entry name" value="SoxY domain"/>
    <property type="match status" value="1"/>
</dbReference>
<name>A0ABS9P8V5_9GAMM</name>
<reference evidence="3 4" key="1">
    <citation type="submission" date="2020-05" db="EMBL/GenBank/DDBJ databases">
        <title>Comparative genomic analysis of denitrifying bacteria from Halomonas genus.</title>
        <authorList>
            <person name="Wang L."/>
            <person name="Shao Z."/>
        </authorList>
    </citation>
    <scope>NUCLEOTIDE SEQUENCE [LARGE SCALE GENOMIC DNA]</scope>
    <source>
        <strain evidence="3 4">A4</strain>
    </source>
</reference>
<sequence>MRSTPASPPDALRRRLLRGLATAILGVGLLGLSLPALADGPWQRLDAARSVLGDTPPHTEGLVLDLPLVSEDGSAVALTVGFEGRLAEGDYIERIDLFASDNPSPEIASFHLTPMSGKPEISTRVRLNETQRVIAIATSRQGEQFATAREVRVTVSGCLMRGDDAPPEPLSNARVSVPSRFTAGQPEEVRTLINHPMETGLREGANGETLPRHIVERFRVSLNGETAFEAELHQSISANPYLRFHLSPEAGGEAVFEWRDDRGESARHEASFELG</sequence>
<dbReference type="InterPro" id="IPR038162">
    <property type="entry name" value="SoxY_sf"/>
</dbReference>
<evidence type="ECO:0000259" key="1">
    <source>
        <dbReference type="Pfam" id="PF08770"/>
    </source>
</evidence>
<dbReference type="EMBL" id="JABFUC010000007">
    <property type="protein sequence ID" value="MCG6658210.1"/>
    <property type="molecule type" value="Genomic_DNA"/>
</dbReference>
<protein>
    <submittedName>
        <fullName evidence="3">Thiosulfate oxidation carrier complex protein SoxZ</fullName>
    </submittedName>
</protein>
<dbReference type="InterPro" id="IPR014756">
    <property type="entry name" value="Ig_E-set"/>
</dbReference>
<feature type="domain" description="Ig-like SoxY" evidence="2">
    <location>
        <begin position="50"/>
        <end position="158"/>
    </location>
</feature>
<evidence type="ECO:0000259" key="2">
    <source>
        <dbReference type="Pfam" id="PF13501"/>
    </source>
</evidence>
<dbReference type="InterPro" id="IPR030995">
    <property type="entry name" value="SoxZ"/>
</dbReference>
<evidence type="ECO:0000313" key="4">
    <source>
        <dbReference type="Proteomes" id="UP000814385"/>
    </source>
</evidence>
<dbReference type="InterPro" id="IPR014880">
    <property type="entry name" value="SoxZ_dom"/>
</dbReference>
<dbReference type="SUPFAM" id="SSF81296">
    <property type="entry name" value="E set domains"/>
    <property type="match status" value="1"/>
</dbReference>
<evidence type="ECO:0000313" key="3">
    <source>
        <dbReference type="EMBL" id="MCG6658210.1"/>
    </source>
</evidence>
<gene>
    <name evidence="3" type="primary">soxZ</name>
    <name evidence="3" type="ORF">HOP52_10630</name>
</gene>
<dbReference type="InterPro" id="IPR032711">
    <property type="entry name" value="SoxY"/>
</dbReference>
<dbReference type="InterPro" id="IPR013783">
    <property type="entry name" value="Ig-like_fold"/>
</dbReference>
<keyword evidence="4" id="KW-1185">Reference proteome</keyword>
<comment type="caution">
    <text evidence="3">The sequence shown here is derived from an EMBL/GenBank/DDBJ whole genome shotgun (WGS) entry which is preliminary data.</text>
</comment>
<dbReference type="NCBIfam" id="TIGR04490">
    <property type="entry name" value="SoxZ_true"/>
    <property type="match status" value="1"/>
</dbReference>
<dbReference type="Pfam" id="PF08770">
    <property type="entry name" value="SoxZ"/>
    <property type="match status" value="1"/>
</dbReference>
<dbReference type="Pfam" id="PF13501">
    <property type="entry name" value="SoxY"/>
    <property type="match status" value="1"/>
</dbReference>
<accession>A0ABS9P8V5</accession>
<feature type="domain" description="Sulphur oxidation protein SoxZ" evidence="1">
    <location>
        <begin position="182"/>
        <end position="270"/>
    </location>
</feature>